<dbReference type="OrthoDB" id="4265398at2"/>
<name>A0A4R6QMI5_9BURK</name>
<feature type="domain" description="VOC" evidence="1">
    <location>
        <begin position="3"/>
        <end position="127"/>
    </location>
</feature>
<dbReference type="EMBL" id="SNXS01000003">
    <property type="protein sequence ID" value="TDP71543.1"/>
    <property type="molecule type" value="Genomic_DNA"/>
</dbReference>
<comment type="caution">
    <text evidence="2">The sequence shown here is derived from an EMBL/GenBank/DDBJ whole genome shotgun (WGS) entry which is preliminary data.</text>
</comment>
<dbReference type="InParanoid" id="A0A4R6QMI5"/>
<reference evidence="2 3" key="1">
    <citation type="submission" date="2019-03" db="EMBL/GenBank/DDBJ databases">
        <title>Genomic Encyclopedia of Type Strains, Phase IV (KMG-IV): sequencing the most valuable type-strain genomes for metagenomic binning, comparative biology and taxonomic classification.</title>
        <authorList>
            <person name="Goeker M."/>
        </authorList>
    </citation>
    <scope>NUCLEOTIDE SEQUENCE [LARGE SCALE GENOMIC DNA]</scope>
    <source>
        <strain evidence="2 3">DSM 16998</strain>
    </source>
</reference>
<organism evidence="2 3">
    <name type="scientific">Roseateles toxinivorans</name>
    <dbReference type="NCBI Taxonomy" id="270368"/>
    <lineage>
        <taxon>Bacteria</taxon>
        <taxon>Pseudomonadati</taxon>
        <taxon>Pseudomonadota</taxon>
        <taxon>Betaproteobacteria</taxon>
        <taxon>Burkholderiales</taxon>
        <taxon>Sphaerotilaceae</taxon>
        <taxon>Roseateles</taxon>
    </lineage>
</organism>
<sequence length="142" mass="15467">MNQKIFVNLPVKNIEKTRAFFTSLGYSFNPQFSNDSALCMVISEHIFAMLLAEPFFQTFTRKPVADATKGTEVLVCLSCDSRAEVDALVAKAVAAGGKTPNAPVDHGFMYGHGFEDLDGHLWELMYMDMAAAAQAHGASQQG</sequence>
<evidence type="ECO:0000259" key="1">
    <source>
        <dbReference type="PROSITE" id="PS51819"/>
    </source>
</evidence>
<dbReference type="SUPFAM" id="SSF54593">
    <property type="entry name" value="Glyoxalase/Bleomycin resistance protein/Dihydroxybiphenyl dioxygenase"/>
    <property type="match status" value="1"/>
</dbReference>
<dbReference type="InterPro" id="IPR029068">
    <property type="entry name" value="Glyas_Bleomycin-R_OHBP_Dase"/>
</dbReference>
<dbReference type="AlphaFoldDB" id="A0A4R6QMI5"/>
<evidence type="ECO:0000313" key="3">
    <source>
        <dbReference type="Proteomes" id="UP000295361"/>
    </source>
</evidence>
<dbReference type="Pfam" id="PF00903">
    <property type="entry name" value="Glyoxalase"/>
    <property type="match status" value="1"/>
</dbReference>
<protein>
    <recommendedName>
        <fullName evidence="1">VOC domain-containing protein</fullName>
    </recommendedName>
</protein>
<dbReference type="CDD" id="cd09012">
    <property type="entry name" value="VOC_like"/>
    <property type="match status" value="1"/>
</dbReference>
<dbReference type="PROSITE" id="PS51819">
    <property type="entry name" value="VOC"/>
    <property type="match status" value="1"/>
</dbReference>
<dbReference type="InterPro" id="IPR004360">
    <property type="entry name" value="Glyas_Fos-R_dOase_dom"/>
</dbReference>
<dbReference type="RefSeq" id="WP_133701314.1">
    <property type="nucleotide sequence ID" value="NZ_SNXS01000003.1"/>
</dbReference>
<accession>A0A4R6QMI5</accession>
<evidence type="ECO:0000313" key="2">
    <source>
        <dbReference type="EMBL" id="TDP71543.1"/>
    </source>
</evidence>
<dbReference type="Gene3D" id="3.10.180.10">
    <property type="entry name" value="2,3-Dihydroxybiphenyl 1,2-Dioxygenase, domain 1"/>
    <property type="match status" value="1"/>
</dbReference>
<keyword evidence="3" id="KW-1185">Reference proteome</keyword>
<dbReference type="PANTHER" id="PTHR36503:SF2">
    <property type="entry name" value="BLR2408 PROTEIN"/>
    <property type="match status" value="1"/>
</dbReference>
<gene>
    <name evidence="2" type="ORF">DES47_103524</name>
</gene>
<dbReference type="Proteomes" id="UP000295361">
    <property type="component" value="Unassembled WGS sequence"/>
</dbReference>
<dbReference type="InterPro" id="IPR037523">
    <property type="entry name" value="VOC_core"/>
</dbReference>
<dbReference type="PANTHER" id="PTHR36503">
    <property type="entry name" value="BLR2520 PROTEIN"/>
    <property type="match status" value="1"/>
</dbReference>
<proteinExistence type="predicted"/>